<dbReference type="EMBL" id="VSSQ01124173">
    <property type="protein sequence ID" value="MPN55208.1"/>
    <property type="molecule type" value="Genomic_DNA"/>
</dbReference>
<gene>
    <name evidence="2" type="ORF">SDC9_202887</name>
</gene>
<organism evidence="2">
    <name type="scientific">bioreactor metagenome</name>
    <dbReference type="NCBI Taxonomy" id="1076179"/>
    <lineage>
        <taxon>unclassified sequences</taxon>
        <taxon>metagenomes</taxon>
        <taxon>ecological metagenomes</taxon>
    </lineage>
</organism>
<dbReference type="AlphaFoldDB" id="A0A645IUX2"/>
<feature type="region of interest" description="Disordered" evidence="1">
    <location>
        <begin position="34"/>
        <end position="58"/>
    </location>
</feature>
<comment type="caution">
    <text evidence="2">The sequence shown here is derived from an EMBL/GenBank/DDBJ whole genome shotgun (WGS) entry which is preliminary data.</text>
</comment>
<evidence type="ECO:0000313" key="2">
    <source>
        <dbReference type="EMBL" id="MPN55208.1"/>
    </source>
</evidence>
<proteinExistence type="predicted"/>
<sequence length="137" mass="14412">MQTAGLRLDAEVGDGLAQVVLGPPERLAVSLEFGDRHDQQGGPRGPRLVEAHQGTQDPVEALRPARRDDEPGRLPVAGGRGPACGLAQCGQVLLGEDVLGVEAARAPPPGKGLMDRDGRGVTRLLVERRRHISAPQA</sequence>
<accession>A0A645IUX2</accession>
<reference evidence="2" key="1">
    <citation type="submission" date="2019-08" db="EMBL/GenBank/DDBJ databases">
        <authorList>
            <person name="Kucharzyk K."/>
            <person name="Murdoch R.W."/>
            <person name="Higgins S."/>
            <person name="Loffler F."/>
        </authorList>
    </citation>
    <scope>NUCLEOTIDE SEQUENCE</scope>
</reference>
<name>A0A645IUX2_9ZZZZ</name>
<protein>
    <submittedName>
        <fullName evidence="2">Uncharacterized protein</fullName>
    </submittedName>
</protein>
<evidence type="ECO:0000256" key="1">
    <source>
        <dbReference type="SAM" id="MobiDB-lite"/>
    </source>
</evidence>